<organism evidence="1 2">
    <name type="scientific">Candidatus Nitrospira allomarina</name>
    <dbReference type="NCBI Taxonomy" id="3020900"/>
    <lineage>
        <taxon>Bacteria</taxon>
        <taxon>Pseudomonadati</taxon>
        <taxon>Nitrospirota</taxon>
        <taxon>Nitrospiria</taxon>
        <taxon>Nitrospirales</taxon>
        <taxon>Nitrospiraceae</taxon>
        <taxon>Nitrospira</taxon>
    </lineage>
</organism>
<dbReference type="AlphaFoldDB" id="A0AA96GD90"/>
<dbReference type="Proteomes" id="UP001302719">
    <property type="component" value="Chromosome"/>
</dbReference>
<sequence length="114" mass="12242">MKPLTKFCILMVVMGGFQGVLSGLAMEGEQMSQVPQVRQELQTNSPTSTARYVNVEGTLQAIQGDLFIIEGASAEKQIKIQVGKDTAFPNGQKELGQPVNALVSAQDGHALIIR</sequence>
<dbReference type="EMBL" id="CP116967">
    <property type="protein sequence ID" value="WNM57815.1"/>
    <property type="molecule type" value="Genomic_DNA"/>
</dbReference>
<keyword evidence="2" id="KW-1185">Reference proteome</keyword>
<accession>A0AA96GD90</accession>
<evidence type="ECO:0000313" key="2">
    <source>
        <dbReference type="Proteomes" id="UP001302719"/>
    </source>
</evidence>
<reference evidence="1 2" key="1">
    <citation type="submission" date="2023-01" db="EMBL/GenBank/DDBJ databases">
        <title>Cultivation and genomic characterization of new, ubiquitous marine nitrite-oxidizing bacteria from the Nitrospirales.</title>
        <authorList>
            <person name="Mueller A.J."/>
            <person name="Daebeler A."/>
            <person name="Herbold C.W."/>
            <person name="Kirkegaard R.H."/>
            <person name="Daims H."/>
        </authorList>
    </citation>
    <scope>NUCLEOTIDE SEQUENCE [LARGE SCALE GENOMIC DNA]</scope>
    <source>
        <strain evidence="1 2">VA</strain>
    </source>
</reference>
<gene>
    <name evidence="1" type="ORF">PP769_17865</name>
</gene>
<dbReference type="RefSeq" id="WP_312642772.1">
    <property type="nucleotide sequence ID" value="NZ_CP116967.1"/>
</dbReference>
<protein>
    <submittedName>
        <fullName evidence="1">Uncharacterized protein</fullName>
    </submittedName>
</protein>
<proteinExistence type="predicted"/>
<name>A0AA96GD90_9BACT</name>
<evidence type="ECO:0000313" key="1">
    <source>
        <dbReference type="EMBL" id="WNM57815.1"/>
    </source>
</evidence>
<dbReference type="KEGG" id="nall:PP769_17865"/>